<dbReference type="GO" id="GO:0005634">
    <property type="term" value="C:nucleus"/>
    <property type="evidence" value="ECO:0007669"/>
    <property type="project" value="UniProtKB-SubCell"/>
</dbReference>
<feature type="compositionally biased region" description="Basic and acidic residues" evidence="6">
    <location>
        <begin position="1288"/>
        <end position="1301"/>
    </location>
</feature>
<dbReference type="PROSITE" id="PS00028">
    <property type="entry name" value="ZINC_FINGER_C2H2_1"/>
    <property type="match status" value="2"/>
</dbReference>
<feature type="compositionally biased region" description="Basic residues" evidence="6">
    <location>
        <begin position="1199"/>
        <end position="1214"/>
    </location>
</feature>
<evidence type="ECO:0000256" key="5">
    <source>
        <dbReference type="ARBA" id="ARBA00023242"/>
    </source>
</evidence>
<dbReference type="InterPro" id="IPR013087">
    <property type="entry name" value="Znf_C2H2_type"/>
</dbReference>
<feature type="compositionally biased region" description="Low complexity" evidence="6">
    <location>
        <begin position="29"/>
        <end position="46"/>
    </location>
</feature>
<dbReference type="Gene3D" id="3.30.890.10">
    <property type="entry name" value="Methyl-cpg-binding Protein 2, Chain A"/>
    <property type="match status" value="1"/>
</dbReference>
<evidence type="ECO:0000256" key="6">
    <source>
        <dbReference type="SAM" id="MobiDB-lite"/>
    </source>
</evidence>
<organism evidence="7">
    <name type="scientific">Triticum urartu</name>
    <name type="common">Red wild einkorn</name>
    <name type="synonym">Crithodium urartu</name>
    <dbReference type="NCBI Taxonomy" id="4572"/>
    <lineage>
        <taxon>Eukaryota</taxon>
        <taxon>Viridiplantae</taxon>
        <taxon>Streptophyta</taxon>
        <taxon>Embryophyta</taxon>
        <taxon>Tracheophyta</taxon>
        <taxon>Spermatophyta</taxon>
        <taxon>Magnoliopsida</taxon>
        <taxon>Liliopsida</taxon>
        <taxon>Poales</taxon>
        <taxon>Poaceae</taxon>
        <taxon>BOP clade</taxon>
        <taxon>Pooideae</taxon>
        <taxon>Triticodae</taxon>
        <taxon>Triticeae</taxon>
        <taxon>Triticinae</taxon>
        <taxon>Triticum</taxon>
    </lineage>
</organism>
<comment type="subcellular location">
    <subcellularLocation>
        <location evidence="1">Nucleus</location>
    </subcellularLocation>
</comment>
<feature type="compositionally biased region" description="Basic and acidic residues" evidence="6">
    <location>
        <begin position="663"/>
        <end position="672"/>
    </location>
</feature>
<dbReference type="SMART" id="SM00355">
    <property type="entry name" value="ZnF_C2H2"/>
    <property type="match status" value="2"/>
</dbReference>
<feature type="region of interest" description="Disordered" evidence="6">
    <location>
        <begin position="384"/>
        <end position="411"/>
    </location>
</feature>
<evidence type="ECO:0000313" key="7">
    <source>
        <dbReference type="EMBL" id="EMS65448.1"/>
    </source>
</evidence>
<reference evidence="7" key="1">
    <citation type="journal article" date="2013" name="Nature">
        <title>Draft genome of the wheat A-genome progenitor Triticum urartu.</title>
        <authorList>
            <person name="Ling H.Q."/>
            <person name="Zhao S."/>
            <person name="Liu D."/>
            <person name="Wang J."/>
            <person name="Sun H."/>
            <person name="Zhang C."/>
            <person name="Fan H."/>
            <person name="Li D."/>
            <person name="Dong L."/>
            <person name="Tao Y."/>
            <person name="Gao C."/>
            <person name="Wu H."/>
            <person name="Li Y."/>
            <person name="Cui Y."/>
            <person name="Guo X."/>
            <person name="Zheng S."/>
            <person name="Wang B."/>
            <person name="Yu K."/>
            <person name="Liang Q."/>
            <person name="Yang W."/>
            <person name="Lou X."/>
            <person name="Chen J."/>
            <person name="Feng M."/>
            <person name="Jian J."/>
            <person name="Zhang X."/>
            <person name="Luo G."/>
            <person name="Jiang Y."/>
            <person name="Liu J."/>
            <person name="Wang Z."/>
            <person name="Sha Y."/>
            <person name="Zhang B."/>
            <person name="Wu H."/>
            <person name="Tang D."/>
            <person name="Shen Q."/>
            <person name="Xue P."/>
            <person name="Zou S."/>
            <person name="Wang X."/>
            <person name="Liu X."/>
            <person name="Wang F."/>
            <person name="Yang Y."/>
            <person name="An X."/>
            <person name="Dong Z."/>
            <person name="Zhang K."/>
            <person name="Zhang X."/>
            <person name="Luo M.C."/>
            <person name="Dvorak J."/>
            <person name="Tong Y."/>
            <person name="Wang J."/>
            <person name="Yang H."/>
            <person name="Li Z."/>
            <person name="Wang D."/>
            <person name="Zhang A."/>
            <person name="Wang J."/>
        </authorList>
    </citation>
    <scope>NUCLEOTIDE SEQUENCE</scope>
</reference>
<dbReference type="InterPro" id="IPR037472">
    <property type="entry name" value="MBD8"/>
</dbReference>
<feature type="region of interest" description="Disordered" evidence="6">
    <location>
        <begin position="65"/>
        <end position="96"/>
    </location>
</feature>
<keyword evidence="4" id="KW-0804">Transcription</keyword>
<evidence type="ECO:0000256" key="4">
    <source>
        <dbReference type="ARBA" id="ARBA00023163"/>
    </source>
</evidence>
<feature type="compositionally biased region" description="Polar residues" evidence="6">
    <location>
        <begin position="1247"/>
        <end position="1259"/>
    </location>
</feature>
<feature type="compositionally biased region" description="Polar residues" evidence="6">
    <location>
        <begin position="995"/>
        <end position="1016"/>
    </location>
</feature>
<feature type="region of interest" description="Disordered" evidence="6">
    <location>
        <begin position="28"/>
        <end position="50"/>
    </location>
</feature>
<feature type="compositionally biased region" description="Pro residues" evidence="6">
    <location>
        <begin position="69"/>
        <end position="79"/>
    </location>
</feature>
<dbReference type="EMBL" id="KD044459">
    <property type="protein sequence ID" value="EMS65448.1"/>
    <property type="molecule type" value="Genomic_DNA"/>
</dbReference>
<keyword evidence="5" id="KW-0539">Nucleus</keyword>
<feature type="region of interest" description="Disordered" evidence="6">
    <location>
        <begin position="899"/>
        <end position="922"/>
    </location>
</feature>
<feature type="compositionally biased region" description="Low complexity" evidence="6">
    <location>
        <begin position="1275"/>
        <end position="1285"/>
    </location>
</feature>
<dbReference type="PROSITE" id="PS50982">
    <property type="entry name" value="MBD"/>
    <property type="match status" value="1"/>
</dbReference>
<dbReference type="PANTHER" id="PTHR37701:SF16">
    <property type="entry name" value="METHYL-CPG-BINDING DOMAIN-CONTAINING PROTEIN 8"/>
    <property type="match status" value="1"/>
</dbReference>
<feature type="compositionally biased region" description="Polar residues" evidence="6">
    <location>
        <begin position="964"/>
        <end position="986"/>
    </location>
</feature>
<dbReference type="SUPFAM" id="SSF54171">
    <property type="entry name" value="DNA-binding domain"/>
    <property type="match status" value="1"/>
</dbReference>
<gene>
    <name evidence="7" type="ORF">TRIUR3_32153</name>
</gene>
<feature type="compositionally biased region" description="Polar residues" evidence="6">
    <location>
        <begin position="673"/>
        <end position="683"/>
    </location>
</feature>
<dbReference type="InterPro" id="IPR016177">
    <property type="entry name" value="DNA-bd_dom_sf"/>
</dbReference>
<feature type="compositionally biased region" description="Pro residues" evidence="6">
    <location>
        <begin position="1226"/>
        <end position="1236"/>
    </location>
</feature>
<keyword evidence="3" id="KW-0238">DNA-binding</keyword>
<feature type="compositionally biased region" description="Low complexity" evidence="6">
    <location>
        <begin position="905"/>
        <end position="922"/>
    </location>
</feature>
<dbReference type="PANTHER" id="PTHR37701">
    <property type="entry name" value="METHYL-CPG-BINDING DOMAIN-CONTAINING PROTEIN 8"/>
    <property type="match status" value="1"/>
</dbReference>
<accession>M7ZQE3</accession>
<keyword evidence="2" id="KW-0805">Transcription regulation</keyword>
<name>M7ZQE3_TRIUA</name>
<dbReference type="eggNOG" id="ENOG502QPIK">
    <property type="taxonomic scope" value="Eukaryota"/>
</dbReference>
<dbReference type="InterPro" id="IPR001739">
    <property type="entry name" value="Methyl_CpG_DNA-bd"/>
</dbReference>
<feature type="region of interest" description="Disordered" evidence="6">
    <location>
        <begin position="948"/>
        <end position="1036"/>
    </location>
</feature>
<sequence length="1335" mass="144542">MERGIDGLILEESRGNNTLVLYGHKAEGPAASSSLPTSPSSITPSAGNNPENHLVAYHLRRLFARENPSCPPSTPPPPETLALSSPDPDRETTNSKGVSVDLVRLAGLVDPYGVELRRQTAGLMLEAELMDFINCLEGQWVSQRRRRKFVDAAFFGDHLPTGWKLQLGLKRKGRHAWVHCIRYVSPRGHQFRTCKEVSVYLMSLLGYPAAVTVPIQYNSTRQHALSDDDGEDDAVGFQHQIGSSVDNLNVLPVTSVTFSSRSCNSKDPVEGNTNPANTYKCQNCNLTLHNQSAYVQHQLLFHEKKAKRRRKSSKFGEPKVGKDGKFECPVCHKTFQEQSRYFGHVGAHARHEGLTPEAFFDKISSGQAVNNFLGELQFTPQELTEPTEQKGKTAGEACSQHQSYSKGQGGDNSKVIDLFNTNCSGSFNRRGEAWCRQVEVPPVTDAQSACRYRNDMMDYANVTVPKPKVAPESNDEPNGRLNGFAEVDDFSDHTGSGHDFRPSSFSSAKHYEDQIVDRGFPVSKRGEVNNTVKARDVNLNSCLDTISFPIASANNQTSTAVDEANQSSIAGKCFIGSFNNNGGASTTSSCSGSNNKVSGSLGGSNGSSNAARCIGGSYGNDAAANIFGNKNNTMVYQSSLNICPISHVATNVDSSVSRSTHAKNSDKERAYNTKEQMNTTQNRASNEAVEGYNNDVYTGSITERSLAQCSNNLSHPKPNILSRCALPDSSTLTASNLTKGIDVNCMNGSFVYRNDANVEGPSVNRPMNNNDSMGSVHAVLGKPSNDMQNHYSGSAPNYTPLAAAANINDLIPMQSNFDGMSTLVHSAGDVPRSSTTQDQHNPGLGKIYMILQAFITQPNCALQLGFGGQKQHVFPGYGWAAFGSPQLVGLARNNNLPTRSSQFGSMVRPNSSPSGSSQLGSVASSDYLQTGSSQFGRMAGPSIPAAESSQFRHMDGPNSKHSAESSQYWHMAGTNSRPPAGSSQFGSVVRPNPVPSTEPSQFGSLARQNSGRTSEPTLVLGNVPQTGSGPPAQSGWDLKVPRMVSGGSMLAAVCTWCNSQFHHFGPVDGQQVGNYGLICPSCKDKVSGQQVVVYSGSDENSSIAVTGFKHLISGNHRRYFPTAVLSHDPFERTFTFGVCGGRQCASVMFSSTMRRLWRLRQSLDNMSAQSFGGAHRGRMFVCVCRGECTPEETMESPRTKAKRWRKRRKRRKKSQLLQWLDIRPQPGQPAQPPEIWTPPIQRAPEVTPTTPTSDTMPRTSGSSLSPGHPAPPSPNASGSNPGQPGHPARPEAPDIRPDARTSGHPCAQCNGPLAHVPVHFIPNLYYDYIYSPTSS</sequence>
<evidence type="ECO:0000256" key="1">
    <source>
        <dbReference type="ARBA" id="ARBA00004123"/>
    </source>
</evidence>
<protein>
    <submittedName>
        <fullName evidence="7">Methyl-CpG-binding domain-containing protein 8</fullName>
    </submittedName>
</protein>
<dbReference type="Pfam" id="PF01429">
    <property type="entry name" value="MBD"/>
    <property type="match status" value="1"/>
</dbReference>
<feature type="region of interest" description="Disordered" evidence="6">
    <location>
        <begin position="654"/>
        <end position="683"/>
    </location>
</feature>
<proteinExistence type="predicted"/>
<dbReference type="GO" id="GO:0003677">
    <property type="term" value="F:DNA binding"/>
    <property type="evidence" value="ECO:0007669"/>
    <property type="project" value="UniProtKB-KW"/>
</dbReference>
<evidence type="ECO:0000256" key="3">
    <source>
        <dbReference type="ARBA" id="ARBA00023125"/>
    </source>
</evidence>
<evidence type="ECO:0000256" key="2">
    <source>
        <dbReference type="ARBA" id="ARBA00023015"/>
    </source>
</evidence>
<dbReference type="OMA" id="ITQPNCA"/>
<dbReference type="PROSITE" id="PS50157">
    <property type="entry name" value="ZINC_FINGER_C2H2_2"/>
    <property type="match status" value="1"/>
</dbReference>
<feature type="region of interest" description="Disordered" evidence="6">
    <location>
        <begin position="1191"/>
        <end position="1304"/>
    </location>
</feature>